<sequence length="180" mass="20210">MPATATYTSSGYWYDEGRVGAVDVLNLFRRYRAADERMQRRSRESMQMGDNDLRAMRFLLQSWAKGRPPVARELAELLRISTASVTALIDRLVRAGHVVREANPEDRRSVVLRTTEHGDACVRGTLDRMHHEMMAAAERLDPSERAVVARFLREMTEAVDRGAAEDAPEPRGGERSPAGA</sequence>
<feature type="domain" description="HTH marR-type" evidence="2">
    <location>
        <begin position="21"/>
        <end position="157"/>
    </location>
</feature>
<dbReference type="Proteomes" id="UP001157160">
    <property type="component" value="Unassembled WGS sequence"/>
</dbReference>
<dbReference type="Gene3D" id="1.10.10.10">
    <property type="entry name" value="Winged helix-like DNA-binding domain superfamily/Winged helix DNA-binding domain"/>
    <property type="match status" value="1"/>
</dbReference>
<keyword evidence="4" id="KW-1185">Reference proteome</keyword>
<dbReference type="PROSITE" id="PS50995">
    <property type="entry name" value="HTH_MARR_2"/>
    <property type="match status" value="1"/>
</dbReference>
<dbReference type="Pfam" id="PF12802">
    <property type="entry name" value="MarR_2"/>
    <property type="match status" value="1"/>
</dbReference>
<dbReference type="GO" id="GO:0003700">
    <property type="term" value="F:DNA-binding transcription factor activity"/>
    <property type="evidence" value="ECO:0007669"/>
    <property type="project" value="InterPro"/>
</dbReference>
<organism evidence="3 4">
    <name type="scientific">Arenivirga flava</name>
    <dbReference type="NCBI Taxonomy" id="1930060"/>
    <lineage>
        <taxon>Bacteria</taxon>
        <taxon>Bacillati</taxon>
        <taxon>Actinomycetota</taxon>
        <taxon>Actinomycetes</taxon>
        <taxon>Micrococcales</taxon>
        <taxon>Microbacteriaceae</taxon>
        <taxon>Arenivirga</taxon>
    </lineage>
</organism>
<dbReference type="PANTHER" id="PTHR33164">
    <property type="entry name" value="TRANSCRIPTIONAL REGULATOR, MARR FAMILY"/>
    <property type="match status" value="1"/>
</dbReference>
<dbReference type="InterPro" id="IPR036390">
    <property type="entry name" value="WH_DNA-bd_sf"/>
</dbReference>
<dbReference type="SUPFAM" id="SSF46785">
    <property type="entry name" value="Winged helix' DNA-binding domain"/>
    <property type="match status" value="1"/>
</dbReference>
<evidence type="ECO:0000256" key="1">
    <source>
        <dbReference type="SAM" id="MobiDB-lite"/>
    </source>
</evidence>
<evidence type="ECO:0000313" key="3">
    <source>
        <dbReference type="EMBL" id="GMA28296.1"/>
    </source>
</evidence>
<dbReference type="PANTHER" id="PTHR33164:SF57">
    <property type="entry name" value="MARR-FAMILY TRANSCRIPTIONAL REGULATOR"/>
    <property type="match status" value="1"/>
</dbReference>
<accession>A0AA37UNP0</accession>
<feature type="compositionally biased region" description="Basic and acidic residues" evidence="1">
    <location>
        <begin position="158"/>
        <end position="174"/>
    </location>
</feature>
<comment type="caution">
    <text evidence="3">The sequence shown here is derived from an EMBL/GenBank/DDBJ whole genome shotgun (WGS) entry which is preliminary data.</text>
</comment>
<reference evidence="3 4" key="1">
    <citation type="journal article" date="2014" name="Int. J. Syst. Evol. Microbiol.">
        <title>Complete genome sequence of Corynebacterium casei LMG S-19264T (=DSM 44701T), isolated from a smear-ripened cheese.</title>
        <authorList>
            <consortium name="US DOE Joint Genome Institute (JGI-PGF)"/>
            <person name="Walter F."/>
            <person name="Albersmeier A."/>
            <person name="Kalinowski J."/>
            <person name="Ruckert C."/>
        </authorList>
    </citation>
    <scope>NUCLEOTIDE SEQUENCE [LARGE SCALE GENOMIC DNA]</scope>
    <source>
        <strain evidence="3 4">NBRC 112289</strain>
    </source>
</reference>
<dbReference type="AlphaFoldDB" id="A0AA37UNP0"/>
<dbReference type="InterPro" id="IPR039422">
    <property type="entry name" value="MarR/SlyA-like"/>
</dbReference>
<dbReference type="InterPro" id="IPR000835">
    <property type="entry name" value="HTH_MarR-typ"/>
</dbReference>
<proteinExistence type="predicted"/>
<name>A0AA37UNP0_9MICO</name>
<evidence type="ECO:0000313" key="4">
    <source>
        <dbReference type="Proteomes" id="UP001157160"/>
    </source>
</evidence>
<protein>
    <submittedName>
        <fullName evidence="3">Transcriptional regulator</fullName>
    </submittedName>
</protein>
<feature type="region of interest" description="Disordered" evidence="1">
    <location>
        <begin position="158"/>
        <end position="180"/>
    </location>
</feature>
<dbReference type="InterPro" id="IPR036388">
    <property type="entry name" value="WH-like_DNA-bd_sf"/>
</dbReference>
<dbReference type="SMART" id="SM00347">
    <property type="entry name" value="HTH_MARR"/>
    <property type="match status" value="1"/>
</dbReference>
<dbReference type="EMBL" id="BSUL01000001">
    <property type="protein sequence ID" value="GMA28296.1"/>
    <property type="molecule type" value="Genomic_DNA"/>
</dbReference>
<dbReference type="GO" id="GO:0006950">
    <property type="term" value="P:response to stress"/>
    <property type="evidence" value="ECO:0007669"/>
    <property type="project" value="TreeGrafter"/>
</dbReference>
<evidence type="ECO:0000259" key="2">
    <source>
        <dbReference type="PROSITE" id="PS50995"/>
    </source>
</evidence>
<gene>
    <name evidence="3" type="ORF">GCM10025874_15490</name>
</gene>
<dbReference type="RefSeq" id="WP_284231659.1">
    <property type="nucleotide sequence ID" value="NZ_BSUL01000001.1"/>
</dbReference>